<proteinExistence type="predicted"/>
<evidence type="ECO:0000313" key="1">
    <source>
        <dbReference type="Proteomes" id="UP000887579"/>
    </source>
</evidence>
<accession>A0AC34FFQ2</accession>
<reference evidence="2" key="1">
    <citation type="submission" date="2022-11" db="UniProtKB">
        <authorList>
            <consortium name="WormBaseParasite"/>
        </authorList>
    </citation>
    <scope>IDENTIFICATION</scope>
</reference>
<protein>
    <submittedName>
        <fullName evidence="2">Uncharacterized protein</fullName>
    </submittedName>
</protein>
<dbReference type="WBParaSite" id="ES5_v2.g15647.t1">
    <property type="protein sequence ID" value="ES5_v2.g15647.t1"/>
    <property type="gene ID" value="ES5_v2.g15647"/>
</dbReference>
<sequence>MYSIIDEKAAITLVSRYNISENAPIFFAEKLEELTGTYDELTRKLDEQKTIRKDCYKKNLEKKCEESNVSNLYKISSNVFAYFCASVTFFGLICCIFISKARKLGLSPEQEMACKYELTSTNCIIILTTVCGAIVPFVGSLNPCYLEDAYKMFDM</sequence>
<evidence type="ECO:0000313" key="2">
    <source>
        <dbReference type="WBParaSite" id="ES5_v2.g15647.t1"/>
    </source>
</evidence>
<name>A0AC34FFQ2_9BILA</name>
<organism evidence="1 2">
    <name type="scientific">Panagrolaimus sp. ES5</name>
    <dbReference type="NCBI Taxonomy" id="591445"/>
    <lineage>
        <taxon>Eukaryota</taxon>
        <taxon>Metazoa</taxon>
        <taxon>Ecdysozoa</taxon>
        <taxon>Nematoda</taxon>
        <taxon>Chromadorea</taxon>
        <taxon>Rhabditida</taxon>
        <taxon>Tylenchina</taxon>
        <taxon>Panagrolaimomorpha</taxon>
        <taxon>Panagrolaimoidea</taxon>
        <taxon>Panagrolaimidae</taxon>
        <taxon>Panagrolaimus</taxon>
    </lineage>
</organism>
<dbReference type="Proteomes" id="UP000887579">
    <property type="component" value="Unplaced"/>
</dbReference>